<organism evidence="1 2">
    <name type="scientific">Caballeronia udeis</name>
    <dbReference type="NCBI Taxonomy" id="1232866"/>
    <lineage>
        <taxon>Bacteria</taxon>
        <taxon>Pseudomonadati</taxon>
        <taxon>Pseudomonadota</taxon>
        <taxon>Betaproteobacteria</taxon>
        <taxon>Burkholderiales</taxon>
        <taxon>Burkholderiaceae</taxon>
        <taxon>Caballeronia</taxon>
    </lineage>
</organism>
<evidence type="ECO:0000313" key="2">
    <source>
        <dbReference type="Proteomes" id="UP000054683"/>
    </source>
</evidence>
<dbReference type="EMBL" id="FCOK02000073">
    <property type="protein sequence ID" value="SAL64650.1"/>
    <property type="molecule type" value="Genomic_DNA"/>
</dbReference>
<dbReference type="RefSeq" id="WP_062091465.1">
    <property type="nucleotide sequence ID" value="NZ_FCOK02000073.1"/>
</dbReference>
<dbReference type="OrthoDB" id="9132218at2"/>
<protein>
    <submittedName>
        <fullName evidence="1">Uncharacterized protein</fullName>
    </submittedName>
</protein>
<dbReference type="Proteomes" id="UP000054683">
    <property type="component" value="Unassembled WGS sequence"/>
</dbReference>
<accession>A0A158J8L1</accession>
<dbReference type="AlphaFoldDB" id="A0A158J8L1"/>
<sequence length="64" mass="7090">MDEDDCSSDNSIPPFEEAKALSQSIVTIRTAQGKNVPSDFPHGSPEWQATALEFVQDIDRVLVR</sequence>
<gene>
    <name evidence="1" type="ORF">AWB69_07281</name>
</gene>
<name>A0A158J8L1_9BURK</name>
<evidence type="ECO:0000313" key="1">
    <source>
        <dbReference type="EMBL" id="SAL64650.1"/>
    </source>
</evidence>
<proteinExistence type="predicted"/>
<reference evidence="1 2" key="1">
    <citation type="submission" date="2016-01" db="EMBL/GenBank/DDBJ databases">
        <authorList>
            <person name="Oliw E.H."/>
        </authorList>
    </citation>
    <scope>NUCLEOTIDE SEQUENCE [LARGE SCALE GENOMIC DNA]</scope>
    <source>
        <strain evidence="1">LMG 27134</strain>
    </source>
</reference>